<dbReference type="Proteomes" id="UP000187408">
    <property type="component" value="Unassembled WGS sequence"/>
</dbReference>
<proteinExistence type="predicted"/>
<dbReference type="AlphaFoldDB" id="A0A1R1MK95"/>
<protein>
    <submittedName>
        <fullName evidence="1">Uncharacterized protein</fullName>
    </submittedName>
</protein>
<organism evidence="1 2">
    <name type="scientific">Desulfurobacterium indicum</name>
    <dbReference type="NCBI Taxonomy" id="1914305"/>
    <lineage>
        <taxon>Bacteria</taxon>
        <taxon>Pseudomonadati</taxon>
        <taxon>Aquificota</taxon>
        <taxon>Aquificia</taxon>
        <taxon>Desulfurobacteriales</taxon>
        <taxon>Desulfurobacteriaceae</taxon>
        <taxon>Desulfurobacterium</taxon>
    </lineage>
</organism>
<dbReference type="EMBL" id="MOEN01000023">
    <property type="protein sequence ID" value="OMH40231.1"/>
    <property type="molecule type" value="Genomic_DNA"/>
</dbReference>
<reference evidence="1 2" key="1">
    <citation type="submission" date="2016-10" db="EMBL/GenBank/DDBJ databases">
        <title>Genome sequence of a sulfur-reducing bacterium Desulfurobacterium indicum K6013.</title>
        <authorList>
            <person name="Cao J."/>
            <person name="Shao Z."/>
            <person name="Alain K."/>
            <person name="Jebbar M."/>
        </authorList>
    </citation>
    <scope>NUCLEOTIDE SEQUENCE [LARGE SCALE GENOMIC DNA]</scope>
    <source>
        <strain evidence="1 2">K6013</strain>
    </source>
</reference>
<dbReference type="OrthoDB" id="9846204at2"/>
<evidence type="ECO:0000313" key="1">
    <source>
        <dbReference type="EMBL" id="OMH40231.1"/>
    </source>
</evidence>
<dbReference type="STRING" id="1914305.BLW93_06385"/>
<keyword evidence="2" id="KW-1185">Reference proteome</keyword>
<name>A0A1R1MK95_9BACT</name>
<sequence>MIEVIKLGNLVYENAELKILQPTAFNESGEPTEFEEILNPIFPQDIDSLKVAFKDTLDWFTTRYINQKLQEIQEDLQDLVSESNYLEGVFLSLGYDINQVKAEVTKVAMGVEDIATAQANLSLPDEHLPYLERSVEIAKIFKWKEDVWKAEEQLEAKVDGYTDYESLLDFDVKTECETAYSEIPLEV</sequence>
<accession>A0A1R1MK95</accession>
<comment type="caution">
    <text evidence="1">The sequence shown here is derived from an EMBL/GenBank/DDBJ whole genome shotgun (WGS) entry which is preliminary data.</text>
</comment>
<gene>
    <name evidence="1" type="ORF">BLW93_06385</name>
</gene>
<evidence type="ECO:0000313" key="2">
    <source>
        <dbReference type="Proteomes" id="UP000187408"/>
    </source>
</evidence>
<dbReference type="RefSeq" id="WP_076713269.1">
    <property type="nucleotide sequence ID" value="NZ_MOEN01000023.1"/>
</dbReference>